<dbReference type="Proteomes" id="UP000018890">
    <property type="component" value="Unassembled WGS sequence"/>
</dbReference>
<dbReference type="OrthoDB" id="9816479at2"/>
<dbReference type="AlphaFoldDB" id="W4Q739"/>
<dbReference type="GO" id="GO:0005525">
    <property type="term" value="F:GTP binding"/>
    <property type="evidence" value="ECO:0007669"/>
    <property type="project" value="InterPro"/>
</dbReference>
<evidence type="ECO:0000256" key="1">
    <source>
        <dbReference type="SAM" id="Coils"/>
    </source>
</evidence>
<proteinExistence type="predicted"/>
<accession>W4Q739</accession>
<protein>
    <submittedName>
        <fullName evidence="3">Probable GTP-binding protein</fullName>
    </submittedName>
</protein>
<name>W4Q739_9BACI</name>
<dbReference type="CDD" id="cd09912">
    <property type="entry name" value="DLP_2"/>
    <property type="match status" value="1"/>
</dbReference>
<evidence type="ECO:0000313" key="3">
    <source>
        <dbReference type="EMBL" id="GAE27780.1"/>
    </source>
</evidence>
<dbReference type="InterPro" id="IPR051943">
    <property type="entry name" value="TRAFAC_Dynamin-like_GTPase"/>
</dbReference>
<gene>
    <name evidence="3" type="ORF">JCM9140_3939</name>
</gene>
<dbReference type="InterPro" id="IPR027417">
    <property type="entry name" value="P-loop_NTPase"/>
</dbReference>
<reference evidence="3" key="1">
    <citation type="journal article" date="2014" name="Genome Announc.">
        <title>Draft Genome Sequences of Three Alkaliphilic Bacillus Strains, Bacillus wakoensis JCM 9140T, Bacillus akibai JCM 9157T, and Bacillus hemicellulosilyticus JCM 9152T.</title>
        <authorList>
            <person name="Yuki M."/>
            <person name="Oshima K."/>
            <person name="Suda W."/>
            <person name="Oshida Y."/>
            <person name="Kitamura K."/>
            <person name="Iida T."/>
            <person name="Hattori M."/>
            <person name="Ohkuma M."/>
        </authorList>
    </citation>
    <scope>NUCLEOTIDE SEQUENCE [LARGE SCALE GENOMIC DNA]</scope>
    <source>
        <strain evidence="3">JCM 9140</strain>
    </source>
</reference>
<dbReference type="PROSITE" id="PS51718">
    <property type="entry name" value="G_DYNAMIN_2"/>
    <property type="match status" value="1"/>
</dbReference>
<sequence length="641" mass="73377">MSFSLDSFKQTRANIVLSFTQLSFLLKEMNLEKEYEKISGLKQQLQDEEFTVVVVGEFSRGKSTFINGLLGTRVLPSLVRPTTAVLNVITHNPTPSIHLHFQETNTSKSISEEQFKKLIAPKEPLEGDEESEQEYKQQVEFISQIKYAEIGYPLPFCENGVRIIDTPGVNDLDPAREQITNTIIPTSDAAIFILAATKILSESERSFLRDRLLANDIHKIFIVINFKDLLKSEEEIEKVMTYARTELEELLPNTKIFMVAAKEALNARRIANGEELTFRGQPVEPWPIANTGFIELERALAEFLQFDRGAVKMQKPIQQATKLIDQILKKQIAFEKKTLMNQVEGVQAKVDAFIPKIDHVRKVGQEADKNLNFALKKEALSLENWYQSELKKITATAFDVFEENRYRSTEQINREIEDTIAPLERKLHQQKSEKMKATVKMAIEKSSSNVNDEWLKLDYNLQQIWSEPEENLVPSTLSYQKESKPSIFDDLYEELDDAWDNSTSFLGKVAIGAGYAATVVANGVSWLWGLFTSGEDEKTKLRRDLTNQFSQTEKKKLGDFQKQWKAISKSASEQFKQTVQSHVQQAEDQLRTLKQNASLEKTEVLKKVEVVQRQEKKLIGTKEQLQSHYHGLSRKTEKVEV</sequence>
<feature type="domain" description="Dynamin-type G" evidence="2">
    <location>
        <begin position="46"/>
        <end position="312"/>
    </location>
</feature>
<dbReference type="Pfam" id="PF00350">
    <property type="entry name" value="Dynamin_N"/>
    <property type="match status" value="1"/>
</dbReference>
<dbReference type="PANTHER" id="PTHR43681:SF1">
    <property type="entry name" value="SARCALUMENIN"/>
    <property type="match status" value="1"/>
</dbReference>
<dbReference type="STRING" id="1236970.JCM9140_3939"/>
<feature type="coiled-coil region" evidence="1">
    <location>
        <begin position="576"/>
        <end position="603"/>
    </location>
</feature>
<evidence type="ECO:0000313" key="4">
    <source>
        <dbReference type="Proteomes" id="UP000018890"/>
    </source>
</evidence>
<keyword evidence="1" id="KW-0175">Coiled coil</keyword>
<dbReference type="EMBL" id="BAUT01000064">
    <property type="protein sequence ID" value="GAE27780.1"/>
    <property type="molecule type" value="Genomic_DNA"/>
</dbReference>
<dbReference type="InterPro" id="IPR030381">
    <property type="entry name" value="G_DYNAMIN_dom"/>
</dbReference>
<dbReference type="Gene3D" id="3.40.50.300">
    <property type="entry name" value="P-loop containing nucleotide triphosphate hydrolases"/>
    <property type="match status" value="1"/>
</dbReference>
<keyword evidence="4" id="KW-1185">Reference proteome</keyword>
<dbReference type="PANTHER" id="PTHR43681">
    <property type="entry name" value="TRANSMEMBRANE GTPASE FZO"/>
    <property type="match status" value="1"/>
</dbReference>
<organism evidence="3 4">
    <name type="scientific">Halalkalibacter wakoensis JCM 9140</name>
    <dbReference type="NCBI Taxonomy" id="1236970"/>
    <lineage>
        <taxon>Bacteria</taxon>
        <taxon>Bacillati</taxon>
        <taxon>Bacillota</taxon>
        <taxon>Bacilli</taxon>
        <taxon>Bacillales</taxon>
        <taxon>Bacillaceae</taxon>
        <taxon>Halalkalibacter</taxon>
    </lineage>
</organism>
<comment type="caution">
    <text evidence="3">The sequence shown here is derived from an EMBL/GenBank/DDBJ whole genome shotgun (WGS) entry which is preliminary data.</text>
</comment>
<dbReference type="InterPro" id="IPR045063">
    <property type="entry name" value="Dynamin_N"/>
</dbReference>
<dbReference type="SUPFAM" id="SSF52540">
    <property type="entry name" value="P-loop containing nucleoside triphosphate hydrolases"/>
    <property type="match status" value="1"/>
</dbReference>
<dbReference type="RefSeq" id="WP_034749508.1">
    <property type="nucleotide sequence ID" value="NZ_BAUT01000064.1"/>
</dbReference>
<evidence type="ECO:0000259" key="2">
    <source>
        <dbReference type="PROSITE" id="PS51718"/>
    </source>
</evidence>